<organism evidence="2 3">
    <name type="scientific">Hominifimenecus microfluidus</name>
    <dbReference type="NCBI Taxonomy" id="2885348"/>
    <lineage>
        <taxon>Bacteria</taxon>
        <taxon>Bacillati</taxon>
        <taxon>Bacillota</taxon>
        <taxon>Clostridia</taxon>
        <taxon>Lachnospirales</taxon>
        <taxon>Lachnospiraceae</taxon>
        <taxon>Hominifimenecus</taxon>
    </lineage>
</organism>
<keyword evidence="3" id="KW-1185">Reference proteome</keyword>
<comment type="caution">
    <text evidence="2">The sequence shown here is derived from an EMBL/GenBank/DDBJ whole genome shotgun (WGS) entry which is preliminary data.</text>
</comment>
<evidence type="ECO:0000313" key="3">
    <source>
        <dbReference type="Proteomes" id="UP001198182"/>
    </source>
</evidence>
<feature type="transmembrane region" description="Helical" evidence="1">
    <location>
        <begin position="6"/>
        <end position="22"/>
    </location>
</feature>
<reference evidence="2" key="1">
    <citation type="submission" date="2021-10" db="EMBL/GenBank/DDBJ databases">
        <title>Anaerobic single-cell dispensing facilitates the cultivation of human gut bacteria.</title>
        <authorList>
            <person name="Afrizal A."/>
        </authorList>
    </citation>
    <scope>NUCLEOTIDE SEQUENCE</scope>
    <source>
        <strain evidence="2">CLA-AA-H215</strain>
    </source>
</reference>
<evidence type="ECO:0000256" key="1">
    <source>
        <dbReference type="SAM" id="Phobius"/>
    </source>
</evidence>
<dbReference type="AlphaFoldDB" id="A0AAE3JET9"/>
<keyword evidence="1" id="KW-0812">Transmembrane</keyword>
<feature type="transmembrane region" description="Helical" evidence="1">
    <location>
        <begin position="29"/>
        <end position="53"/>
    </location>
</feature>
<keyword evidence="2" id="KW-0378">Hydrolase</keyword>
<feature type="transmembrane region" description="Helical" evidence="1">
    <location>
        <begin position="185"/>
        <end position="203"/>
    </location>
</feature>
<feature type="transmembrane region" description="Helical" evidence="1">
    <location>
        <begin position="120"/>
        <end position="141"/>
    </location>
</feature>
<protein>
    <submittedName>
        <fullName evidence="2">PrsW family intramembrane metalloprotease</fullName>
    </submittedName>
</protein>
<keyword evidence="2" id="KW-0645">Protease</keyword>
<proteinExistence type="predicted"/>
<dbReference type="Pfam" id="PF13367">
    <property type="entry name" value="PrsW-protease"/>
    <property type="match status" value="1"/>
</dbReference>
<dbReference type="GO" id="GO:0008237">
    <property type="term" value="F:metallopeptidase activity"/>
    <property type="evidence" value="ECO:0007669"/>
    <property type="project" value="UniProtKB-KW"/>
</dbReference>
<keyword evidence="1" id="KW-1133">Transmembrane helix</keyword>
<gene>
    <name evidence="2" type="ORF">LKD81_05945</name>
</gene>
<keyword evidence="2" id="KW-0482">Metalloprotease</keyword>
<evidence type="ECO:0000313" key="2">
    <source>
        <dbReference type="EMBL" id="MCC2230543.1"/>
    </source>
</evidence>
<dbReference type="Proteomes" id="UP001198182">
    <property type="component" value="Unassembled WGS sequence"/>
</dbReference>
<dbReference type="EMBL" id="JAJEQR010000013">
    <property type="protein sequence ID" value="MCC2230543.1"/>
    <property type="molecule type" value="Genomic_DNA"/>
</dbReference>
<dbReference type="InterPro" id="IPR026898">
    <property type="entry name" value="PrsW"/>
</dbReference>
<keyword evidence="1" id="KW-0472">Membrane</keyword>
<feature type="transmembrane region" description="Helical" evidence="1">
    <location>
        <begin position="153"/>
        <end position="173"/>
    </location>
</feature>
<sequence>MTYIENIFLCMVSPLLVAALCMGRRQLRFFLFCIAGMGVCLLSAYINTFLAAVCQADALAATAEIAPVVEEMMKLLPLVFYLLVFEPEGEKIKAAAITVALAFATFENVCYLIQNGADRFSFIFFRGFGTGAMHVLCGLIVGGGLTYTWQRTWLKIAGTCGLLGAAITLHAIYNLLIAYGGAAQYIAYALPTLLVAAGKLSTFRLSRKQ</sequence>
<accession>A0AAE3JET9</accession>
<dbReference type="RefSeq" id="WP_308453214.1">
    <property type="nucleotide sequence ID" value="NZ_JAJEQR010000013.1"/>
</dbReference>
<name>A0AAE3JET9_9FIRM</name>